<evidence type="ECO:0000313" key="8">
    <source>
        <dbReference type="EMBL" id="CAE0627541.1"/>
    </source>
</evidence>
<dbReference type="InterPro" id="IPR039424">
    <property type="entry name" value="SBP_5"/>
</dbReference>
<sequence length="599" mass="67280">MKLAALLTALLLACAGPAAHAADKVLRYAFRVAETGFDPAQISDKYSKDAAANIFDAPLEYALGARPFQLRPATLAAMPEISADYKTLTFRVKPGIYFADDPAFGGKKRELVAQDYVYSLKRHYDPKWKSNNLYLLENAKILGLSELRRALMAAKKPFDYDREVEGLKALDRYTFQLKLGVGDPRFIYNFADAAAFGAVAREVVEFYGDKIMEHPVGTNAFRLAEWRRSSRIVLTRNPNFREQRYAEVAPPDADERLKAEVAALQGRKLPLIDRIEIDIIEENQPRWLSFLRGEFDIIEEVPADFAGEAMPKGHLAPNLAKRGLHMQRYPRVDVAVSYFNMEDPVVGGYTPDKIALRRAINLAVDLDKEILLVRRGQAVKSQGPIPPAAYGGSGSFKSEMSEFDPAKAKALLDLYGYVDRDGDGWRDRPDGSPLQLEYATQPDAQSRQLVEQWQKNMDAIGIRIRFKVAKWPEQLKASSAGKLQMWGVGWAGTTPDGDTFLAMGSNKSKGAANRARFDLPAYEALYEKQKSLPDGPERLAVMQEAQRLLVAYAPYKFHVHRVWTDMAQPWVKGYSRNLFVRDIGKYVDIDSAAMPEARR</sequence>
<evidence type="ECO:0000313" key="7">
    <source>
        <dbReference type="EMBL" id="CAE0627539.1"/>
    </source>
</evidence>
<evidence type="ECO:0000256" key="1">
    <source>
        <dbReference type="ARBA" id="ARBA00004196"/>
    </source>
</evidence>
<dbReference type="EMBL" id="HBIU01013547">
    <property type="protein sequence ID" value="CAE0627539.1"/>
    <property type="molecule type" value="Transcribed_RNA"/>
</dbReference>
<comment type="similarity">
    <text evidence="2">Belongs to the bacterial solute-binding protein 5 family.</text>
</comment>
<dbReference type="Pfam" id="PF00496">
    <property type="entry name" value="SBP_bac_5"/>
    <property type="match status" value="1"/>
</dbReference>
<evidence type="ECO:0000256" key="3">
    <source>
        <dbReference type="ARBA" id="ARBA00022448"/>
    </source>
</evidence>
<proteinExistence type="inferred from homology"/>
<dbReference type="GO" id="GO:0015833">
    <property type="term" value="P:peptide transport"/>
    <property type="evidence" value="ECO:0007669"/>
    <property type="project" value="TreeGrafter"/>
</dbReference>
<dbReference type="PANTHER" id="PTHR30290:SF10">
    <property type="entry name" value="PERIPLASMIC OLIGOPEPTIDE-BINDING PROTEIN-RELATED"/>
    <property type="match status" value="1"/>
</dbReference>
<dbReference type="PANTHER" id="PTHR30290">
    <property type="entry name" value="PERIPLASMIC BINDING COMPONENT OF ABC TRANSPORTER"/>
    <property type="match status" value="1"/>
</dbReference>
<gene>
    <name evidence="7" type="ORF">HAKA00212_LOCUS6217</name>
    <name evidence="8" type="ORF">HAKA00212_LOCUS6219</name>
</gene>
<accession>A0A6V1P8G4</accession>
<dbReference type="GO" id="GO:0043190">
    <property type="term" value="C:ATP-binding cassette (ABC) transporter complex"/>
    <property type="evidence" value="ECO:0007669"/>
    <property type="project" value="InterPro"/>
</dbReference>
<dbReference type="InterPro" id="IPR030678">
    <property type="entry name" value="Peptide/Ni-bd"/>
</dbReference>
<dbReference type="Gene3D" id="3.40.190.10">
    <property type="entry name" value="Periplasmic binding protein-like II"/>
    <property type="match status" value="1"/>
</dbReference>
<evidence type="ECO:0000259" key="6">
    <source>
        <dbReference type="Pfam" id="PF00496"/>
    </source>
</evidence>
<dbReference type="EMBL" id="HBIU01013549">
    <property type="protein sequence ID" value="CAE0627541.1"/>
    <property type="molecule type" value="Transcribed_RNA"/>
</dbReference>
<organism evidence="7">
    <name type="scientific">Heterosigma akashiwo</name>
    <name type="common">Chromophytic alga</name>
    <name type="synonym">Heterosigma carterae</name>
    <dbReference type="NCBI Taxonomy" id="2829"/>
    <lineage>
        <taxon>Eukaryota</taxon>
        <taxon>Sar</taxon>
        <taxon>Stramenopiles</taxon>
        <taxon>Ochrophyta</taxon>
        <taxon>Raphidophyceae</taxon>
        <taxon>Chattonellales</taxon>
        <taxon>Chattonellaceae</taxon>
        <taxon>Heterosigma</taxon>
    </lineage>
</organism>
<protein>
    <recommendedName>
        <fullName evidence="6">Solute-binding protein family 5 domain-containing protein</fullName>
    </recommendedName>
</protein>
<dbReference type="SUPFAM" id="SSF53850">
    <property type="entry name" value="Periplasmic binding protein-like II"/>
    <property type="match status" value="1"/>
</dbReference>
<feature type="chain" id="PRO_5035677360" description="Solute-binding protein family 5 domain-containing protein" evidence="5">
    <location>
        <begin position="22"/>
        <end position="599"/>
    </location>
</feature>
<dbReference type="PIRSF" id="PIRSF002741">
    <property type="entry name" value="MppA"/>
    <property type="match status" value="1"/>
</dbReference>
<dbReference type="Gene3D" id="3.10.105.10">
    <property type="entry name" value="Dipeptide-binding Protein, Domain 3"/>
    <property type="match status" value="1"/>
</dbReference>
<feature type="domain" description="Solute-binding protein family 5" evidence="6">
    <location>
        <begin position="75"/>
        <end position="509"/>
    </location>
</feature>
<dbReference type="GO" id="GO:1904680">
    <property type="term" value="F:peptide transmembrane transporter activity"/>
    <property type="evidence" value="ECO:0007669"/>
    <property type="project" value="TreeGrafter"/>
</dbReference>
<keyword evidence="3" id="KW-0813">Transport</keyword>
<dbReference type="InterPro" id="IPR000914">
    <property type="entry name" value="SBP_5_dom"/>
</dbReference>
<reference evidence="7" key="1">
    <citation type="submission" date="2021-01" db="EMBL/GenBank/DDBJ databases">
        <authorList>
            <person name="Corre E."/>
            <person name="Pelletier E."/>
            <person name="Niang G."/>
            <person name="Scheremetjew M."/>
            <person name="Finn R."/>
            <person name="Kale V."/>
            <person name="Holt S."/>
            <person name="Cochrane G."/>
            <person name="Meng A."/>
            <person name="Brown T."/>
            <person name="Cohen L."/>
        </authorList>
    </citation>
    <scope>NUCLEOTIDE SEQUENCE</scope>
    <source>
        <strain evidence="7">CCMP3107</strain>
    </source>
</reference>
<feature type="signal peptide" evidence="5">
    <location>
        <begin position="1"/>
        <end position="21"/>
    </location>
</feature>
<evidence type="ECO:0000256" key="4">
    <source>
        <dbReference type="ARBA" id="ARBA00022729"/>
    </source>
</evidence>
<comment type="subcellular location">
    <subcellularLocation>
        <location evidence="1">Cell envelope</location>
    </subcellularLocation>
</comment>
<name>A0A6V1P8G4_HETAK</name>
<evidence type="ECO:0000256" key="2">
    <source>
        <dbReference type="ARBA" id="ARBA00005695"/>
    </source>
</evidence>
<keyword evidence="4 5" id="KW-0732">Signal</keyword>
<evidence type="ECO:0000256" key="5">
    <source>
        <dbReference type="SAM" id="SignalP"/>
    </source>
</evidence>
<dbReference type="AlphaFoldDB" id="A0A6V1P8G4"/>